<evidence type="ECO:0008006" key="5">
    <source>
        <dbReference type="Google" id="ProtNLM"/>
    </source>
</evidence>
<keyword evidence="1" id="KW-0732">Signal</keyword>
<dbReference type="Proteomes" id="UP000704712">
    <property type="component" value="Unassembled WGS sequence"/>
</dbReference>
<protein>
    <recommendedName>
        <fullName evidence="5">Secreted protein</fullName>
    </recommendedName>
</protein>
<evidence type="ECO:0000313" key="2">
    <source>
        <dbReference type="EMBL" id="KAF4045255.1"/>
    </source>
</evidence>
<name>A0A833TEY2_PHYIN</name>
<gene>
    <name evidence="2" type="ORF">GN244_ATG02389</name>
    <name evidence="3" type="ORF">GN958_ATG15233</name>
</gene>
<accession>A0A833TEY2</accession>
<keyword evidence="4" id="KW-1185">Reference proteome</keyword>
<sequence>MLVYMIMLDLICRAAVFRASSKTGTLSVPGRCGLGIDRVGLCSGRHGVSTRFELSRAVVVVGGELVAV</sequence>
<proteinExistence type="predicted"/>
<dbReference type="Proteomes" id="UP000602510">
    <property type="component" value="Unassembled WGS sequence"/>
</dbReference>
<evidence type="ECO:0000313" key="4">
    <source>
        <dbReference type="Proteomes" id="UP000602510"/>
    </source>
</evidence>
<evidence type="ECO:0000256" key="1">
    <source>
        <dbReference type="SAM" id="SignalP"/>
    </source>
</evidence>
<feature type="chain" id="PRO_5036239785" description="Secreted protein" evidence="1">
    <location>
        <begin position="22"/>
        <end position="68"/>
    </location>
</feature>
<dbReference type="AlphaFoldDB" id="A0A833TEY2"/>
<feature type="signal peptide" evidence="1">
    <location>
        <begin position="1"/>
        <end position="21"/>
    </location>
</feature>
<organism evidence="2 4">
    <name type="scientific">Phytophthora infestans</name>
    <name type="common">Potato late blight agent</name>
    <name type="synonym">Botrytis infestans</name>
    <dbReference type="NCBI Taxonomy" id="4787"/>
    <lineage>
        <taxon>Eukaryota</taxon>
        <taxon>Sar</taxon>
        <taxon>Stramenopiles</taxon>
        <taxon>Oomycota</taxon>
        <taxon>Peronosporomycetes</taxon>
        <taxon>Peronosporales</taxon>
        <taxon>Peronosporaceae</taxon>
        <taxon>Phytophthora</taxon>
    </lineage>
</organism>
<dbReference type="EMBL" id="JAACNO010002110">
    <property type="protein sequence ID" value="KAF4135576.1"/>
    <property type="molecule type" value="Genomic_DNA"/>
</dbReference>
<reference evidence="2" key="1">
    <citation type="submission" date="2020-04" db="EMBL/GenBank/DDBJ databases">
        <title>Hybrid Assembly of Korean Phytophthora infestans isolates.</title>
        <authorList>
            <person name="Prokchorchik M."/>
            <person name="Lee Y."/>
            <person name="Seo J."/>
            <person name="Cho J.-H."/>
            <person name="Park Y.-E."/>
            <person name="Jang D.-C."/>
            <person name="Im J.-S."/>
            <person name="Choi J.-G."/>
            <person name="Park H.-J."/>
            <person name="Lee G.-B."/>
            <person name="Lee Y.-G."/>
            <person name="Hong S.-Y."/>
            <person name="Cho K."/>
            <person name="Sohn K.H."/>
        </authorList>
    </citation>
    <scope>NUCLEOTIDE SEQUENCE</scope>
    <source>
        <strain evidence="2">KR_1_A1</strain>
        <strain evidence="3">KR_2_A2</strain>
    </source>
</reference>
<dbReference type="EMBL" id="WSZM01000054">
    <property type="protein sequence ID" value="KAF4045255.1"/>
    <property type="molecule type" value="Genomic_DNA"/>
</dbReference>
<evidence type="ECO:0000313" key="3">
    <source>
        <dbReference type="EMBL" id="KAF4135576.1"/>
    </source>
</evidence>
<comment type="caution">
    <text evidence="2">The sequence shown here is derived from an EMBL/GenBank/DDBJ whole genome shotgun (WGS) entry which is preliminary data.</text>
</comment>